<keyword evidence="3" id="KW-1185">Reference proteome</keyword>
<gene>
    <name evidence="2" type="ORF">ACFPQ4_03080</name>
</gene>
<protein>
    <submittedName>
        <fullName evidence="2">Uncharacterized protein</fullName>
    </submittedName>
</protein>
<comment type="caution">
    <text evidence="2">The sequence shown here is derived from an EMBL/GenBank/DDBJ whole genome shotgun (WGS) entry which is preliminary data.</text>
</comment>
<organism evidence="2 3">
    <name type="scientific">Cohnella yongneupensis</name>
    <dbReference type="NCBI Taxonomy" id="425006"/>
    <lineage>
        <taxon>Bacteria</taxon>
        <taxon>Bacillati</taxon>
        <taxon>Bacillota</taxon>
        <taxon>Bacilli</taxon>
        <taxon>Bacillales</taxon>
        <taxon>Paenibacillaceae</taxon>
        <taxon>Cohnella</taxon>
    </lineage>
</organism>
<accession>A0ABW0QTY8</accession>
<feature type="region of interest" description="Disordered" evidence="1">
    <location>
        <begin position="59"/>
        <end position="79"/>
    </location>
</feature>
<evidence type="ECO:0000313" key="2">
    <source>
        <dbReference type="EMBL" id="MFC5528434.1"/>
    </source>
</evidence>
<evidence type="ECO:0000256" key="1">
    <source>
        <dbReference type="SAM" id="MobiDB-lite"/>
    </source>
</evidence>
<proteinExistence type="predicted"/>
<reference evidence="3" key="1">
    <citation type="journal article" date="2019" name="Int. J. Syst. Evol. Microbiol.">
        <title>The Global Catalogue of Microorganisms (GCM) 10K type strain sequencing project: providing services to taxonomists for standard genome sequencing and annotation.</title>
        <authorList>
            <consortium name="The Broad Institute Genomics Platform"/>
            <consortium name="The Broad Institute Genome Sequencing Center for Infectious Disease"/>
            <person name="Wu L."/>
            <person name="Ma J."/>
        </authorList>
    </citation>
    <scope>NUCLEOTIDE SEQUENCE [LARGE SCALE GENOMIC DNA]</scope>
    <source>
        <strain evidence="3">CGMCC 1.18578</strain>
    </source>
</reference>
<evidence type="ECO:0000313" key="3">
    <source>
        <dbReference type="Proteomes" id="UP001596108"/>
    </source>
</evidence>
<name>A0ABW0QTY8_9BACL</name>
<dbReference type="RefSeq" id="WP_378110271.1">
    <property type="nucleotide sequence ID" value="NZ_JBHSNC010000010.1"/>
</dbReference>
<dbReference type="EMBL" id="JBHSNC010000010">
    <property type="protein sequence ID" value="MFC5528434.1"/>
    <property type="molecule type" value="Genomic_DNA"/>
</dbReference>
<sequence>MKNIHDISHGQRGFHNELGVPVIWASYADYVRFCLTRRSYKSKQGKGLWRSETSVAKQRSKAAAYKHKLRKRGRKVQHA</sequence>
<dbReference type="Proteomes" id="UP001596108">
    <property type="component" value="Unassembled WGS sequence"/>
</dbReference>